<evidence type="ECO:0000313" key="1">
    <source>
        <dbReference type="EMBL" id="MPN17617.1"/>
    </source>
</evidence>
<comment type="caution">
    <text evidence="1">The sequence shown here is derived from an EMBL/GenBank/DDBJ whole genome shotgun (WGS) entry which is preliminary data.</text>
</comment>
<reference evidence="1" key="1">
    <citation type="submission" date="2019-08" db="EMBL/GenBank/DDBJ databases">
        <authorList>
            <person name="Kucharzyk K."/>
            <person name="Murdoch R.W."/>
            <person name="Higgins S."/>
            <person name="Loffler F."/>
        </authorList>
    </citation>
    <scope>NUCLEOTIDE SEQUENCE</scope>
</reference>
<organism evidence="1">
    <name type="scientific">bioreactor metagenome</name>
    <dbReference type="NCBI Taxonomy" id="1076179"/>
    <lineage>
        <taxon>unclassified sequences</taxon>
        <taxon>metagenomes</taxon>
        <taxon>ecological metagenomes</taxon>
    </lineage>
</organism>
<dbReference type="AlphaFoldDB" id="A0A645FT28"/>
<name>A0A645FT28_9ZZZZ</name>
<dbReference type="Gene3D" id="2.130.10.10">
    <property type="entry name" value="YVTN repeat-like/Quinoprotein amine dehydrogenase"/>
    <property type="match status" value="1"/>
</dbReference>
<proteinExistence type="predicted"/>
<accession>A0A645FT28</accession>
<dbReference type="InterPro" id="IPR015943">
    <property type="entry name" value="WD40/YVTN_repeat-like_dom_sf"/>
</dbReference>
<gene>
    <name evidence="1" type="ORF">SDC9_164972</name>
</gene>
<dbReference type="EMBL" id="VSSQ01064791">
    <property type="protein sequence ID" value="MPN17617.1"/>
    <property type="molecule type" value="Genomic_DNA"/>
</dbReference>
<sequence length="120" mass="13774">MNVLRKWETTVYDVCFNEKADTLFYLSSALDGNSATNNSTGVKYIALNETNAIPQQFIENKNKNEIWTAIAINSYQNEIWIANSFNFQVAGEVIVYDLKYPYKVKKRIQTGQIPGTIVFY</sequence>
<protein>
    <submittedName>
        <fullName evidence="1">Uncharacterized protein</fullName>
    </submittedName>
</protein>